<evidence type="ECO:0000256" key="3">
    <source>
        <dbReference type="ARBA" id="ARBA00022448"/>
    </source>
</evidence>
<proteinExistence type="inferred from homology"/>
<feature type="domain" description="ABC transmembrane type-1" evidence="10">
    <location>
        <begin position="83"/>
        <end position="322"/>
    </location>
</feature>
<evidence type="ECO:0000313" key="11">
    <source>
        <dbReference type="EMBL" id="CAA2104822.1"/>
    </source>
</evidence>
<dbReference type="PANTHER" id="PTHR30614">
    <property type="entry name" value="MEMBRANE COMPONENT OF AMINO ACID ABC TRANSPORTER"/>
    <property type="match status" value="1"/>
</dbReference>
<evidence type="ECO:0000256" key="4">
    <source>
        <dbReference type="ARBA" id="ARBA00022475"/>
    </source>
</evidence>
<accession>A0A679J183</accession>
<dbReference type="InterPro" id="IPR035906">
    <property type="entry name" value="MetI-like_sf"/>
</dbReference>
<dbReference type="GO" id="GO:0022857">
    <property type="term" value="F:transmembrane transporter activity"/>
    <property type="evidence" value="ECO:0007669"/>
    <property type="project" value="InterPro"/>
</dbReference>
<feature type="transmembrane region" description="Helical" evidence="9">
    <location>
        <begin position="303"/>
        <end position="322"/>
    </location>
</feature>
<dbReference type="CDD" id="cd06261">
    <property type="entry name" value="TM_PBP2"/>
    <property type="match status" value="1"/>
</dbReference>
<keyword evidence="6" id="KW-0029">Amino-acid transport</keyword>
<sequence>MRSAASESSRRGAWLAWVVQAVLVLAVVAGAVWVVHHALEVLRARGVRSGFDFLTEPAGFSISEGWLDFDASQPSWRAFLAGLINTVRAAVPAAIFSVVLGTLIGIGRLAPHVLLRGICTAYVELLRNVPLLVQLLMLAFAMANLLPDPTEPVRLLPGVWLSKGGLSVPWPVSGEGGWWPTHFEFPERGDFGVSGGAALSPEYVTIVAGLSFYSAAFVAEIVRAGILSVLQGQVLAAQALGLSPVQQLRIVVLPQALRVIVPSLTNQLLSLTKNSSLAVAVGYPELVSVANTTIGSNGRAFECIAIIMAVYLLLSLLISFGMNRYNARVALRGWR</sequence>
<keyword evidence="3 9" id="KW-0813">Transport</keyword>
<evidence type="ECO:0000256" key="1">
    <source>
        <dbReference type="ARBA" id="ARBA00004429"/>
    </source>
</evidence>
<reference evidence="11" key="1">
    <citation type="submission" date="2019-12" db="EMBL/GenBank/DDBJ databases">
        <authorList>
            <person name="Cremers G."/>
        </authorList>
    </citation>
    <scope>NUCLEOTIDE SEQUENCE</scope>
    <source>
        <strain evidence="11">Vvax</strain>
    </source>
</reference>
<comment type="similarity">
    <text evidence="2">Belongs to the binding-protein-dependent transport system permease family. HisMQ subfamily.</text>
</comment>
<dbReference type="GO" id="GO:0043190">
    <property type="term" value="C:ATP-binding cassette (ABC) transporter complex"/>
    <property type="evidence" value="ECO:0007669"/>
    <property type="project" value="InterPro"/>
</dbReference>
<feature type="transmembrane region" description="Helical" evidence="9">
    <location>
        <begin position="203"/>
        <end position="222"/>
    </location>
</feature>
<dbReference type="SUPFAM" id="SSF161098">
    <property type="entry name" value="MetI-like"/>
    <property type="match status" value="1"/>
</dbReference>
<dbReference type="RefSeq" id="WP_339090553.1">
    <property type="nucleotide sequence ID" value="NZ_LR743507.1"/>
</dbReference>
<feature type="transmembrane region" description="Helical" evidence="9">
    <location>
        <begin position="78"/>
        <end position="104"/>
    </location>
</feature>
<name>A0A679J183_VARPD</name>
<dbReference type="Gene3D" id="1.10.3720.10">
    <property type="entry name" value="MetI-like"/>
    <property type="match status" value="1"/>
</dbReference>
<dbReference type="InterPro" id="IPR000515">
    <property type="entry name" value="MetI-like"/>
</dbReference>
<dbReference type="InterPro" id="IPR043429">
    <property type="entry name" value="ArtM/GltK/GlnP/TcyL/YhdX-like"/>
</dbReference>
<feature type="transmembrane region" description="Helical" evidence="9">
    <location>
        <begin position="125"/>
        <end position="146"/>
    </location>
</feature>
<dbReference type="NCBIfam" id="TIGR01726">
    <property type="entry name" value="HEQRo_perm_3TM"/>
    <property type="match status" value="1"/>
</dbReference>
<dbReference type="EMBL" id="LR743507">
    <property type="protein sequence ID" value="CAA2104822.1"/>
    <property type="molecule type" value="Genomic_DNA"/>
</dbReference>
<dbReference type="PANTHER" id="PTHR30614:SF37">
    <property type="entry name" value="AMINO-ACID ABC TRANSPORTER PERMEASE PROTEIN YHDX-RELATED"/>
    <property type="match status" value="1"/>
</dbReference>
<comment type="subcellular location">
    <subcellularLocation>
        <location evidence="1">Cell inner membrane</location>
        <topology evidence="1">Multi-pass membrane protein</topology>
    </subcellularLocation>
    <subcellularLocation>
        <location evidence="9">Cell membrane</location>
        <topology evidence="9">Multi-pass membrane protein</topology>
    </subcellularLocation>
</comment>
<evidence type="ECO:0000259" key="10">
    <source>
        <dbReference type="PROSITE" id="PS50928"/>
    </source>
</evidence>
<organism evidence="11">
    <name type="scientific">Variovorax paradoxus</name>
    <dbReference type="NCBI Taxonomy" id="34073"/>
    <lineage>
        <taxon>Bacteria</taxon>
        <taxon>Pseudomonadati</taxon>
        <taxon>Pseudomonadota</taxon>
        <taxon>Betaproteobacteria</taxon>
        <taxon>Burkholderiales</taxon>
        <taxon>Comamonadaceae</taxon>
        <taxon>Variovorax</taxon>
    </lineage>
</organism>
<dbReference type="InterPro" id="IPR010065">
    <property type="entry name" value="AA_ABC_transptr_permease_3TM"/>
</dbReference>
<dbReference type="AlphaFoldDB" id="A0A679J183"/>
<keyword evidence="4" id="KW-1003">Cell membrane</keyword>
<gene>
    <name evidence="11" type="primary">glnM_3</name>
    <name evidence="11" type="ORF">VVAX_02953</name>
</gene>
<keyword evidence="7 9" id="KW-1133">Transmembrane helix</keyword>
<evidence type="ECO:0000256" key="7">
    <source>
        <dbReference type="ARBA" id="ARBA00022989"/>
    </source>
</evidence>
<evidence type="ECO:0000256" key="9">
    <source>
        <dbReference type="RuleBase" id="RU363032"/>
    </source>
</evidence>
<dbReference type="GO" id="GO:0006865">
    <property type="term" value="P:amino acid transport"/>
    <property type="evidence" value="ECO:0007669"/>
    <property type="project" value="UniProtKB-KW"/>
</dbReference>
<evidence type="ECO:0000256" key="8">
    <source>
        <dbReference type="ARBA" id="ARBA00023136"/>
    </source>
</evidence>
<evidence type="ECO:0000256" key="5">
    <source>
        <dbReference type="ARBA" id="ARBA00022692"/>
    </source>
</evidence>
<keyword evidence="8 9" id="KW-0472">Membrane</keyword>
<feature type="transmembrane region" description="Helical" evidence="9">
    <location>
        <begin position="12"/>
        <end position="35"/>
    </location>
</feature>
<dbReference type="Pfam" id="PF00528">
    <property type="entry name" value="BPD_transp_1"/>
    <property type="match status" value="1"/>
</dbReference>
<protein>
    <submittedName>
        <fullName evidence="11">Putative glutamine ABC transporter permease protein GlnM</fullName>
    </submittedName>
</protein>
<dbReference type="PROSITE" id="PS50928">
    <property type="entry name" value="ABC_TM1"/>
    <property type="match status" value="1"/>
</dbReference>
<evidence type="ECO:0000256" key="6">
    <source>
        <dbReference type="ARBA" id="ARBA00022970"/>
    </source>
</evidence>
<evidence type="ECO:0000256" key="2">
    <source>
        <dbReference type="ARBA" id="ARBA00010072"/>
    </source>
</evidence>
<keyword evidence="5 9" id="KW-0812">Transmembrane</keyword>